<reference evidence="2" key="1">
    <citation type="submission" date="2017-07" db="EMBL/GenBank/DDBJ databases">
        <title>Taro Niue Genome Assembly and Annotation.</title>
        <authorList>
            <person name="Atibalentja N."/>
            <person name="Keating K."/>
            <person name="Fields C.J."/>
        </authorList>
    </citation>
    <scope>NUCLEOTIDE SEQUENCE</scope>
    <source>
        <strain evidence="2">Niue_2</strain>
        <tissue evidence="2">Leaf</tissue>
    </source>
</reference>
<comment type="caution">
    <text evidence="2">The sequence shown here is derived from an EMBL/GenBank/DDBJ whole genome shotgun (WGS) entry which is preliminary data.</text>
</comment>
<evidence type="ECO:0000313" key="2">
    <source>
        <dbReference type="EMBL" id="MQM11600.1"/>
    </source>
</evidence>
<feature type="compositionally biased region" description="Basic and acidic residues" evidence="1">
    <location>
        <begin position="1"/>
        <end position="32"/>
    </location>
</feature>
<evidence type="ECO:0000256" key="1">
    <source>
        <dbReference type="SAM" id="MobiDB-lite"/>
    </source>
</evidence>
<accession>A0A843X5J3</accession>
<feature type="compositionally biased region" description="Polar residues" evidence="1">
    <location>
        <begin position="47"/>
        <end position="63"/>
    </location>
</feature>
<organism evidence="2 3">
    <name type="scientific">Colocasia esculenta</name>
    <name type="common">Wild taro</name>
    <name type="synonym">Arum esculentum</name>
    <dbReference type="NCBI Taxonomy" id="4460"/>
    <lineage>
        <taxon>Eukaryota</taxon>
        <taxon>Viridiplantae</taxon>
        <taxon>Streptophyta</taxon>
        <taxon>Embryophyta</taxon>
        <taxon>Tracheophyta</taxon>
        <taxon>Spermatophyta</taxon>
        <taxon>Magnoliopsida</taxon>
        <taxon>Liliopsida</taxon>
        <taxon>Araceae</taxon>
        <taxon>Aroideae</taxon>
        <taxon>Colocasieae</taxon>
        <taxon>Colocasia</taxon>
    </lineage>
</organism>
<sequence length="105" mass="12224">MTPAKPADKPSVRTRRDKEAHGTPEQPRETRVSRHKHRHPRPPQGREGNNQVSPRETPSNHMRTTSHHRQSHLEPPQGRGPTSRTTMHLRHSTRSGNYTYRCHHE</sequence>
<keyword evidence="3" id="KW-1185">Reference proteome</keyword>
<dbReference type="Proteomes" id="UP000652761">
    <property type="component" value="Unassembled WGS sequence"/>
</dbReference>
<dbReference type="AlphaFoldDB" id="A0A843X5J3"/>
<dbReference type="EMBL" id="NMUH01005028">
    <property type="protein sequence ID" value="MQM11600.1"/>
    <property type="molecule type" value="Genomic_DNA"/>
</dbReference>
<gene>
    <name evidence="2" type="ORF">Taro_044508</name>
</gene>
<protein>
    <submittedName>
        <fullName evidence="2">Uncharacterized protein</fullName>
    </submittedName>
</protein>
<evidence type="ECO:0000313" key="3">
    <source>
        <dbReference type="Proteomes" id="UP000652761"/>
    </source>
</evidence>
<feature type="region of interest" description="Disordered" evidence="1">
    <location>
        <begin position="1"/>
        <end position="105"/>
    </location>
</feature>
<proteinExistence type="predicted"/>
<name>A0A843X5J3_COLES</name>